<dbReference type="InterPro" id="IPR017972">
    <property type="entry name" value="Cyt_P450_CS"/>
</dbReference>
<evidence type="ECO:0000256" key="4">
    <source>
        <dbReference type="ARBA" id="ARBA00023002"/>
    </source>
</evidence>
<dbReference type="SUPFAM" id="SSF48264">
    <property type="entry name" value="Cytochrome P450"/>
    <property type="match status" value="1"/>
</dbReference>
<dbReference type="GO" id="GO:0005506">
    <property type="term" value="F:iron ion binding"/>
    <property type="evidence" value="ECO:0007669"/>
    <property type="project" value="InterPro"/>
</dbReference>
<dbReference type="GO" id="GO:0004497">
    <property type="term" value="F:monooxygenase activity"/>
    <property type="evidence" value="ECO:0007669"/>
    <property type="project" value="UniProtKB-KW"/>
</dbReference>
<evidence type="ECO:0000256" key="1">
    <source>
        <dbReference type="ARBA" id="ARBA00010617"/>
    </source>
</evidence>
<keyword evidence="5 7" id="KW-0408">Iron</keyword>
<keyword evidence="3 7" id="KW-0479">Metal-binding</keyword>
<name>A0A561TUR6_9ACTN</name>
<dbReference type="PANTHER" id="PTHR46696:SF1">
    <property type="entry name" value="CYTOCHROME P450 YJIB-RELATED"/>
    <property type="match status" value="1"/>
</dbReference>
<dbReference type="FunFam" id="1.10.630.10:FF:000018">
    <property type="entry name" value="Cytochrome P450 monooxygenase"/>
    <property type="match status" value="1"/>
</dbReference>
<protein>
    <submittedName>
        <fullName evidence="8">Cytochrome P450</fullName>
    </submittedName>
</protein>
<comment type="similarity">
    <text evidence="1 7">Belongs to the cytochrome P450 family.</text>
</comment>
<evidence type="ECO:0000313" key="8">
    <source>
        <dbReference type="EMBL" id="TWF90858.1"/>
    </source>
</evidence>
<dbReference type="GO" id="GO:0016705">
    <property type="term" value="F:oxidoreductase activity, acting on paired donors, with incorporation or reduction of molecular oxygen"/>
    <property type="evidence" value="ECO:0007669"/>
    <property type="project" value="InterPro"/>
</dbReference>
<evidence type="ECO:0000256" key="5">
    <source>
        <dbReference type="ARBA" id="ARBA00023004"/>
    </source>
</evidence>
<reference evidence="8 9" key="1">
    <citation type="submission" date="2019-06" db="EMBL/GenBank/DDBJ databases">
        <title>Sequencing the genomes of 1000 actinobacteria strains.</title>
        <authorList>
            <person name="Klenk H.-P."/>
        </authorList>
    </citation>
    <scope>NUCLEOTIDE SEQUENCE [LARGE SCALE GENOMIC DNA]</scope>
    <source>
        <strain evidence="8 9">DSM 42059</strain>
    </source>
</reference>
<evidence type="ECO:0000256" key="3">
    <source>
        <dbReference type="ARBA" id="ARBA00022723"/>
    </source>
</evidence>
<keyword evidence="2 7" id="KW-0349">Heme</keyword>
<dbReference type="CDD" id="cd11031">
    <property type="entry name" value="Cyp158A-like"/>
    <property type="match status" value="1"/>
</dbReference>
<dbReference type="Proteomes" id="UP000318186">
    <property type="component" value="Unassembled WGS sequence"/>
</dbReference>
<evidence type="ECO:0000256" key="6">
    <source>
        <dbReference type="ARBA" id="ARBA00023033"/>
    </source>
</evidence>
<evidence type="ECO:0000313" key="9">
    <source>
        <dbReference type="Proteomes" id="UP000318186"/>
    </source>
</evidence>
<dbReference type="PANTHER" id="PTHR46696">
    <property type="entry name" value="P450, PUTATIVE (EUROFUNG)-RELATED"/>
    <property type="match status" value="1"/>
</dbReference>
<proteinExistence type="inferred from homology"/>
<evidence type="ECO:0000256" key="2">
    <source>
        <dbReference type="ARBA" id="ARBA00022617"/>
    </source>
</evidence>
<evidence type="ECO:0000256" key="7">
    <source>
        <dbReference type="RuleBase" id="RU000461"/>
    </source>
</evidence>
<gene>
    <name evidence="8" type="ORF">FHX80_13274</name>
</gene>
<dbReference type="GO" id="GO:0020037">
    <property type="term" value="F:heme binding"/>
    <property type="evidence" value="ECO:0007669"/>
    <property type="project" value="InterPro"/>
</dbReference>
<keyword evidence="4 7" id="KW-0560">Oxidoreductase</keyword>
<dbReference type="InterPro" id="IPR001128">
    <property type="entry name" value="Cyt_P450"/>
</dbReference>
<dbReference type="AlphaFoldDB" id="A0A561TUR6"/>
<dbReference type="EMBL" id="VIWW01000003">
    <property type="protein sequence ID" value="TWF90858.1"/>
    <property type="molecule type" value="Genomic_DNA"/>
</dbReference>
<dbReference type="PRINTS" id="PR00359">
    <property type="entry name" value="BP450"/>
</dbReference>
<accession>A0A561TUR6</accession>
<dbReference type="Pfam" id="PF00067">
    <property type="entry name" value="p450"/>
    <property type="match status" value="1"/>
</dbReference>
<keyword evidence="6 7" id="KW-0503">Monooxygenase</keyword>
<comment type="caution">
    <text evidence="8">The sequence shown here is derived from an EMBL/GenBank/DDBJ whole genome shotgun (WGS) entry which is preliminary data.</text>
</comment>
<dbReference type="PROSITE" id="PS00086">
    <property type="entry name" value="CYTOCHROME_P450"/>
    <property type="match status" value="1"/>
</dbReference>
<sequence length="403" mass="43136">MSAAVSTSNSAGPEPLLAPLHRMEFDAPGPPRLTDLADGSPAWLVSRYSDVRQVLSDSRFGRAELYAADGPSLSQVPGLVNDPDLMFNQDGPSHLRLRRTMRRAFTPRAVARWQPWIASIVEQLLDGLPTHGDGPVDIVAEFTLPLPVAVISRLMGLDASARERMRHWSEHAFTDGSRCGDEVGAAMAEFSAFGAELLAARRREPGDDLVTGLVRAADEEGDIPEGQLVSLVCGLVVGGHDSTMTMLGNSLLYLLAERPEAWPLLAAGGEAAGAAADRLLHLIPLGDDRGSTRRAYEGVEVGGVLIPAGAVVLADCGMANRDPAVFPASTADDLFAPLEAPTLSFGAGPHYCLGAWLARMELQLALHRMAVRFPGLRLAQPVESVHWRVGTTSRSPERLPVTW</sequence>
<dbReference type="Gene3D" id="1.10.630.10">
    <property type="entry name" value="Cytochrome P450"/>
    <property type="match status" value="1"/>
</dbReference>
<dbReference type="InterPro" id="IPR036396">
    <property type="entry name" value="Cyt_P450_sf"/>
</dbReference>
<dbReference type="InterPro" id="IPR002397">
    <property type="entry name" value="Cyt_P450_B"/>
</dbReference>
<organism evidence="8 9">
    <name type="scientific">Streptomyces brevispora</name>
    <dbReference type="NCBI Taxonomy" id="887462"/>
    <lineage>
        <taxon>Bacteria</taxon>
        <taxon>Bacillati</taxon>
        <taxon>Actinomycetota</taxon>
        <taxon>Actinomycetes</taxon>
        <taxon>Kitasatosporales</taxon>
        <taxon>Streptomycetaceae</taxon>
        <taxon>Streptomyces</taxon>
    </lineage>
</organism>